<evidence type="ECO:0000256" key="1">
    <source>
        <dbReference type="ARBA" id="ARBA00005417"/>
    </source>
</evidence>
<dbReference type="GO" id="GO:0005524">
    <property type="term" value="F:ATP binding"/>
    <property type="evidence" value="ECO:0007669"/>
    <property type="project" value="UniProtKB-KW"/>
</dbReference>
<dbReference type="Gene3D" id="2.70.50.60">
    <property type="entry name" value="abc- transporter (atp binding component) like domain"/>
    <property type="match status" value="1"/>
</dbReference>
<dbReference type="InterPro" id="IPR027417">
    <property type="entry name" value="P-loop_NTPase"/>
</dbReference>
<keyword evidence="3" id="KW-0472">Membrane</keyword>
<feature type="domain" description="ABC transporter" evidence="6">
    <location>
        <begin position="28"/>
        <end position="249"/>
    </location>
</feature>
<comment type="similarity">
    <text evidence="1">Belongs to the ABC transporter superfamily.</text>
</comment>
<evidence type="ECO:0000256" key="5">
    <source>
        <dbReference type="ARBA" id="ARBA00022840"/>
    </source>
</evidence>
<evidence type="ECO:0000313" key="8">
    <source>
        <dbReference type="Proteomes" id="UP000235994"/>
    </source>
</evidence>
<dbReference type="InterPro" id="IPR015860">
    <property type="entry name" value="ABC_transpr_TagH-like"/>
</dbReference>
<comment type="caution">
    <text evidence="7">The sequence shown here is derived from an EMBL/GenBank/DDBJ whole genome shotgun (WGS) entry which is preliminary data.</text>
</comment>
<evidence type="ECO:0000313" key="7">
    <source>
        <dbReference type="EMBL" id="PND31130.1"/>
    </source>
</evidence>
<dbReference type="GO" id="GO:0016887">
    <property type="term" value="F:ATP hydrolysis activity"/>
    <property type="evidence" value="ECO:0007669"/>
    <property type="project" value="InterPro"/>
</dbReference>
<evidence type="ECO:0000259" key="6">
    <source>
        <dbReference type="PROSITE" id="PS50893"/>
    </source>
</evidence>
<organism evidence="7 8">
    <name type="scientific">Achromobacter pulmonis</name>
    <dbReference type="NCBI Taxonomy" id="1389932"/>
    <lineage>
        <taxon>Bacteria</taxon>
        <taxon>Pseudomonadati</taxon>
        <taxon>Pseudomonadota</taxon>
        <taxon>Betaproteobacteria</taxon>
        <taxon>Burkholderiales</taxon>
        <taxon>Alcaligenaceae</taxon>
        <taxon>Achromobacter</taxon>
    </lineage>
</organism>
<reference evidence="7 8" key="1">
    <citation type="submission" date="2018-01" db="EMBL/GenBank/DDBJ databases">
        <title>The draft genome of an aniline degradation strain ANB-1.</title>
        <authorList>
            <person name="Zhang L."/>
            <person name="Jiang J."/>
        </authorList>
    </citation>
    <scope>NUCLEOTIDE SEQUENCE [LARGE SCALE GENOMIC DNA]</scope>
    <source>
        <strain evidence="7 8">ANB-1</strain>
    </source>
</reference>
<dbReference type="SMART" id="SM00382">
    <property type="entry name" value="AAA"/>
    <property type="match status" value="1"/>
</dbReference>
<keyword evidence="2" id="KW-0813">Transport</keyword>
<dbReference type="AlphaFoldDB" id="A0A2N8KCD9"/>
<keyword evidence="3" id="KW-1003">Cell membrane</keyword>
<dbReference type="InterPro" id="IPR050683">
    <property type="entry name" value="Bact_Polysacc_Export_ATP-bd"/>
</dbReference>
<dbReference type="Gene3D" id="3.40.50.300">
    <property type="entry name" value="P-loop containing nucleotide triphosphate hydrolases"/>
    <property type="match status" value="1"/>
</dbReference>
<dbReference type="PANTHER" id="PTHR46743">
    <property type="entry name" value="TEICHOIC ACIDS EXPORT ATP-BINDING PROTEIN TAGH"/>
    <property type="match status" value="1"/>
</dbReference>
<protein>
    <submittedName>
        <fullName evidence="7">ABC transporter ATP-binding protein</fullName>
    </submittedName>
</protein>
<dbReference type="EMBL" id="POQS01000007">
    <property type="protein sequence ID" value="PND31130.1"/>
    <property type="molecule type" value="Genomic_DNA"/>
</dbReference>
<name>A0A2N8KCD9_9BURK</name>
<keyword evidence="8" id="KW-1185">Reference proteome</keyword>
<sequence length="446" mass="49079">MSSDNLAIAVRNLSKCFHLYDKPRDRLLQMVSFGRKQYYRDFWALRDLSFEVQRGETIGVIGRNGSGKSTLLQMICGTLTPTTGEIWTRGRIAALLELGAGFNPEFTGRENVYLNASILGLTNRETDERFDDIAAFADIGSFIDQPVKMYSSGMYVRLAFAVAINSTPDVLIVDEALAVGDTRFQYKCMRRIKEIQGSGAAVLFVSHDVGSVRTLCQRAVWLDKGGLRMIGQVANVTSRYAEFMYHDENGTEPPAEVAAGQEEPVAAVDEVTQPATATMPEAVSQESDALHLDAKPASHWGKQTGLISHAAVHRATGERRDVFEWGESLCVRVIFRPPVGVDIDKVGVAFSIKNEKGMDLLVTSTQEDAAFAVPGDRSSVQVEFRFDNYLVPGKYMLVAALEDASLGDRSYFEYVEGAHYFSVTAPTRFMGVFRPEVTTTCIGGAV</sequence>
<dbReference type="GO" id="GO:0016020">
    <property type="term" value="C:membrane"/>
    <property type="evidence" value="ECO:0007669"/>
    <property type="project" value="InterPro"/>
</dbReference>
<dbReference type="PROSITE" id="PS50893">
    <property type="entry name" value="ABC_TRANSPORTER_2"/>
    <property type="match status" value="1"/>
</dbReference>
<dbReference type="Pfam" id="PF00005">
    <property type="entry name" value="ABC_tran"/>
    <property type="match status" value="1"/>
</dbReference>
<evidence type="ECO:0000256" key="2">
    <source>
        <dbReference type="ARBA" id="ARBA00022448"/>
    </source>
</evidence>
<evidence type="ECO:0000256" key="4">
    <source>
        <dbReference type="ARBA" id="ARBA00022741"/>
    </source>
</evidence>
<gene>
    <name evidence="7" type="ORF">C1I89_25095</name>
</gene>
<dbReference type="InterPro" id="IPR003593">
    <property type="entry name" value="AAA+_ATPase"/>
</dbReference>
<dbReference type="SUPFAM" id="SSF52540">
    <property type="entry name" value="P-loop containing nucleoside triphosphate hydrolases"/>
    <property type="match status" value="1"/>
</dbReference>
<accession>A0A2N8KCD9</accession>
<keyword evidence="4" id="KW-0547">Nucleotide-binding</keyword>
<proteinExistence type="inferred from homology"/>
<dbReference type="Proteomes" id="UP000235994">
    <property type="component" value="Unassembled WGS sequence"/>
</dbReference>
<dbReference type="PANTHER" id="PTHR46743:SF2">
    <property type="entry name" value="TEICHOIC ACIDS EXPORT ATP-BINDING PROTEIN TAGH"/>
    <property type="match status" value="1"/>
</dbReference>
<keyword evidence="5 7" id="KW-0067">ATP-binding</keyword>
<dbReference type="GO" id="GO:0140359">
    <property type="term" value="F:ABC-type transporter activity"/>
    <property type="evidence" value="ECO:0007669"/>
    <property type="project" value="InterPro"/>
</dbReference>
<dbReference type="InterPro" id="IPR003439">
    <property type="entry name" value="ABC_transporter-like_ATP-bd"/>
</dbReference>
<dbReference type="InterPro" id="IPR029439">
    <property type="entry name" value="Wzt_C"/>
</dbReference>
<dbReference type="CDD" id="cd03220">
    <property type="entry name" value="ABC_KpsT_Wzt"/>
    <property type="match status" value="1"/>
</dbReference>
<evidence type="ECO:0000256" key="3">
    <source>
        <dbReference type="ARBA" id="ARBA00022475"/>
    </source>
</evidence>
<dbReference type="CDD" id="cd10147">
    <property type="entry name" value="Wzt_C-like"/>
    <property type="match status" value="1"/>
</dbReference>
<dbReference type="Pfam" id="PF14524">
    <property type="entry name" value="Wzt_C"/>
    <property type="match status" value="1"/>
</dbReference>